<accession>X6N3T5</accession>
<dbReference type="AlphaFoldDB" id="X6N3T5"/>
<evidence type="ECO:0000313" key="2">
    <source>
        <dbReference type="Proteomes" id="UP000023152"/>
    </source>
</evidence>
<organism evidence="1 2">
    <name type="scientific">Reticulomyxa filosa</name>
    <dbReference type="NCBI Taxonomy" id="46433"/>
    <lineage>
        <taxon>Eukaryota</taxon>
        <taxon>Sar</taxon>
        <taxon>Rhizaria</taxon>
        <taxon>Retaria</taxon>
        <taxon>Foraminifera</taxon>
        <taxon>Monothalamids</taxon>
        <taxon>Reticulomyxidae</taxon>
        <taxon>Reticulomyxa</taxon>
    </lineage>
</organism>
<dbReference type="InterPro" id="IPR038607">
    <property type="entry name" value="PhoD-like_sf"/>
</dbReference>
<dbReference type="PANTHER" id="PTHR33987">
    <property type="entry name" value="CALCINEURIN-LIKE METALLO-PHOSPHOESTERASE SUPERFAMILY PROTEIN"/>
    <property type="match status" value="1"/>
</dbReference>
<dbReference type="Proteomes" id="UP000023152">
    <property type="component" value="Unassembled WGS sequence"/>
</dbReference>
<dbReference type="OrthoDB" id="10266805at2759"/>
<keyword evidence="2" id="KW-1185">Reference proteome</keyword>
<dbReference type="PANTHER" id="PTHR33987:SF1">
    <property type="entry name" value="CALCINEURIN-LIKE METALLO-PHOSPHOESTERASE SUPERFAMILY PROTEIN"/>
    <property type="match status" value="1"/>
</dbReference>
<dbReference type="Gene3D" id="3.60.21.70">
    <property type="entry name" value="PhoD-like phosphatase"/>
    <property type="match status" value="1"/>
</dbReference>
<evidence type="ECO:0000313" key="1">
    <source>
        <dbReference type="EMBL" id="ETO20578.1"/>
    </source>
</evidence>
<proteinExistence type="predicted"/>
<gene>
    <name evidence="1" type="ORF">RFI_16640</name>
</gene>
<sequence length="201" mass="23505">MDMILSHDIGNVLLLSGDVHFGELAKAHCTRKIPKNDGGGNDEASWQYEHRHIFEVTSSGLTHTIPGEDAPFVIRNSYLLYSALESDQFKFCEMTEMNFGEMDIWYRSGENKDAIEKVQLKLLHSQTQEVWCSAWYPLNNYSYVNDRDEREGEYVVIDTEHHWKCYMQKPLLDSRRVYFDKISPFLWPRARANTNSDKKNT</sequence>
<name>X6N3T5_RETFI</name>
<comment type="caution">
    <text evidence="1">The sequence shown here is derived from an EMBL/GenBank/DDBJ whole genome shotgun (WGS) entry which is preliminary data.</text>
</comment>
<reference evidence="1 2" key="1">
    <citation type="journal article" date="2013" name="Curr. Biol.">
        <title>The Genome of the Foraminiferan Reticulomyxa filosa.</title>
        <authorList>
            <person name="Glockner G."/>
            <person name="Hulsmann N."/>
            <person name="Schleicher M."/>
            <person name="Noegel A.A."/>
            <person name="Eichinger L."/>
            <person name="Gallinger C."/>
            <person name="Pawlowski J."/>
            <person name="Sierra R."/>
            <person name="Euteneuer U."/>
            <person name="Pillet L."/>
            <person name="Moustafa A."/>
            <person name="Platzer M."/>
            <person name="Groth M."/>
            <person name="Szafranski K."/>
            <person name="Schliwa M."/>
        </authorList>
    </citation>
    <scope>NUCLEOTIDE SEQUENCE [LARGE SCALE GENOMIC DNA]</scope>
</reference>
<dbReference type="EMBL" id="ASPP01012478">
    <property type="protein sequence ID" value="ETO20578.1"/>
    <property type="molecule type" value="Genomic_DNA"/>
</dbReference>
<evidence type="ECO:0008006" key="3">
    <source>
        <dbReference type="Google" id="ProtNLM"/>
    </source>
</evidence>
<protein>
    <recommendedName>
        <fullName evidence="3">PhoD-like phosphatase metallophosphatase domain-containing protein</fullName>
    </recommendedName>
</protein>